<dbReference type="InterPro" id="IPR002145">
    <property type="entry name" value="CopG"/>
</dbReference>
<sequence>MRPRDYAQRCRRTRSVWCPGNGVGTALPRINGPPNLRSIRVGGCGAARNGAGSEILLYTASRELTYVRSMKRLQIYIEEEMDRALGVEARRTRKSKAALIREYVAERLRQPGPDPVDAFIGSFDGGADLSASVDDVLYGKRE</sequence>
<dbReference type="EMBL" id="UPHM01000150">
    <property type="protein sequence ID" value="VBA31685.1"/>
    <property type="molecule type" value="Genomic_DNA"/>
</dbReference>
<organism evidence="2 3">
    <name type="scientific">Mycobacterium persicum</name>
    <dbReference type="NCBI Taxonomy" id="1487726"/>
    <lineage>
        <taxon>Bacteria</taxon>
        <taxon>Bacillati</taxon>
        <taxon>Actinomycetota</taxon>
        <taxon>Actinomycetes</taxon>
        <taxon>Mycobacteriales</taxon>
        <taxon>Mycobacteriaceae</taxon>
        <taxon>Mycobacterium</taxon>
    </lineage>
</organism>
<feature type="domain" description="Ribbon-helix-helix protein CopG" evidence="1">
    <location>
        <begin position="71"/>
        <end position="110"/>
    </location>
</feature>
<evidence type="ECO:0000313" key="3">
    <source>
        <dbReference type="Proteomes" id="UP000271464"/>
    </source>
</evidence>
<proteinExistence type="predicted"/>
<dbReference type="CDD" id="cd21631">
    <property type="entry name" value="RHH_CopG_NikR-like"/>
    <property type="match status" value="1"/>
</dbReference>
<dbReference type="Pfam" id="PF01402">
    <property type="entry name" value="RHH_1"/>
    <property type="match status" value="1"/>
</dbReference>
<accession>A0ABY6RRQ4</accession>
<protein>
    <submittedName>
        <fullName evidence="2">Antitoxin VapB20</fullName>
    </submittedName>
</protein>
<dbReference type="Proteomes" id="UP000271464">
    <property type="component" value="Unassembled WGS sequence"/>
</dbReference>
<keyword evidence="3" id="KW-1185">Reference proteome</keyword>
<name>A0ABY6RRQ4_9MYCO</name>
<comment type="caution">
    <text evidence="2">The sequence shown here is derived from an EMBL/GenBank/DDBJ whole genome shotgun (WGS) entry which is preliminary data.</text>
</comment>
<reference evidence="2 3" key="1">
    <citation type="submission" date="2018-09" db="EMBL/GenBank/DDBJ databases">
        <authorList>
            <person name="Tagini F."/>
        </authorList>
    </citation>
    <scope>NUCLEOTIDE SEQUENCE [LARGE SCALE GENOMIC DNA]</scope>
    <source>
        <strain evidence="2 3">MK4</strain>
    </source>
</reference>
<evidence type="ECO:0000259" key="1">
    <source>
        <dbReference type="Pfam" id="PF01402"/>
    </source>
</evidence>
<evidence type="ECO:0000313" key="2">
    <source>
        <dbReference type="EMBL" id="VBA31685.1"/>
    </source>
</evidence>
<gene>
    <name evidence="2" type="ORF">LAUMK4_05541</name>
</gene>